<feature type="transmembrane region" description="Helical" evidence="1">
    <location>
        <begin position="20"/>
        <end position="38"/>
    </location>
</feature>
<dbReference type="RefSeq" id="WP_240268607.1">
    <property type="nucleotide sequence ID" value="NZ_JAKSXN010000014.1"/>
</dbReference>
<keyword evidence="1" id="KW-0472">Membrane</keyword>
<sequence>MIRLARNELFKMLRLKKMGIFMFILVLNAIITVYYYQLDGNVKTVIVTPNGQSLPLTFIYGMAQFMAIFIPVYVTDIITEEYRKGTLKLSLLRPVSRVEWLHAKITALLFFIVILVGFTVLSSYAVGTAALGWGDHTGYGGASYLPGAGVWLTLKLYALMILPYMACGMIVVWIAICCDSMSVALVISIGLLNAAQYLNAFEEIKPYSIVNQMYFYHESVGQNRLGEPAIQSTVVILIYLIVFYLLSVQSIKRKDLVL</sequence>
<organism evidence="2 3">
    <name type="scientific">Paenibacillus timonensis</name>
    <dbReference type="NCBI Taxonomy" id="225915"/>
    <lineage>
        <taxon>Bacteria</taxon>
        <taxon>Bacillati</taxon>
        <taxon>Bacillota</taxon>
        <taxon>Bacilli</taxon>
        <taxon>Bacillales</taxon>
        <taxon>Paenibacillaceae</taxon>
        <taxon>Paenibacillus</taxon>
    </lineage>
</organism>
<keyword evidence="3" id="KW-1185">Reference proteome</keyword>
<feature type="transmembrane region" description="Helical" evidence="1">
    <location>
        <begin position="100"/>
        <end position="126"/>
    </location>
</feature>
<evidence type="ECO:0000313" key="3">
    <source>
        <dbReference type="Proteomes" id="UP001597211"/>
    </source>
</evidence>
<proteinExistence type="predicted"/>
<protein>
    <submittedName>
        <fullName evidence="2">ABC transporter permease</fullName>
    </submittedName>
</protein>
<dbReference type="EMBL" id="JBHTKZ010000014">
    <property type="protein sequence ID" value="MFD1181620.1"/>
    <property type="molecule type" value="Genomic_DNA"/>
</dbReference>
<dbReference type="PANTHER" id="PTHR37305">
    <property type="entry name" value="INTEGRAL MEMBRANE PROTEIN-RELATED"/>
    <property type="match status" value="1"/>
</dbReference>
<dbReference type="Pfam" id="PF12730">
    <property type="entry name" value="ABC2_membrane_4"/>
    <property type="match status" value="1"/>
</dbReference>
<reference evidence="3" key="1">
    <citation type="journal article" date="2019" name="Int. J. Syst. Evol. Microbiol.">
        <title>The Global Catalogue of Microorganisms (GCM) 10K type strain sequencing project: providing services to taxonomists for standard genome sequencing and annotation.</title>
        <authorList>
            <consortium name="The Broad Institute Genomics Platform"/>
            <consortium name="The Broad Institute Genome Sequencing Center for Infectious Disease"/>
            <person name="Wu L."/>
            <person name="Ma J."/>
        </authorList>
    </citation>
    <scope>NUCLEOTIDE SEQUENCE [LARGE SCALE GENOMIC DNA]</scope>
    <source>
        <strain evidence="3">CCUG 48216</strain>
    </source>
</reference>
<feature type="transmembrane region" description="Helical" evidence="1">
    <location>
        <begin position="170"/>
        <end position="192"/>
    </location>
</feature>
<evidence type="ECO:0000256" key="1">
    <source>
        <dbReference type="SAM" id="Phobius"/>
    </source>
</evidence>
<feature type="transmembrane region" description="Helical" evidence="1">
    <location>
        <begin position="58"/>
        <end position="79"/>
    </location>
</feature>
<keyword evidence="1" id="KW-0812">Transmembrane</keyword>
<feature type="transmembrane region" description="Helical" evidence="1">
    <location>
        <begin position="229"/>
        <end position="246"/>
    </location>
</feature>
<dbReference type="PANTHER" id="PTHR37305:SF1">
    <property type="entry name" value="MEMBRANE PROTEIN"/>
    <property type="match status" value="1"/>
</dbReference>
<keyword evidence="1" id="KW-1133">Transmembrane helix</keyword>
<dbReference type="Proteomes" id="UP001597211">
    <property type="component" value="Unassembled WGS sequence"/>
</dbReference>
<accession>A0ABW3SAV5</accession>
<feature type="transmembrane region" description="Helical" evidence="1">
    <location>
        <begin position="138"/>
        <end position="158"/>
    </location>
</feature>
<gene>
    <name evidence="2" type="ORF">ACFQ2Z_09635</name>
</gene>
<name>A0ABW3SAV5_9BACL</name>
<evidence type="ECO:0000313" key="2">
    <source>
        <dbReference type="EMBL" id="MFD1181620.1"/>
    </source>
</evidence>
<comment type="caution">
    <text evidence="2">The sequence shown here is derived from an EMBL/GenBank/DDBJ whole genome shotgun (WGS) entry which is preliminary data.</text>
</comment>